<dbReference type="Proteomes" id="UP000176741">
    <property type="component" value="Unassembled WGS sequence"/>
</dbReference>
<dbReference type="GO" id="GO:1990904">
    <property type="term" value="C:ribonucleoprotein complex"/>
    <property type="evidence" value="ECO:0007669"/>
    <property type="project" value="UniProtKB-KW"/>
</dbReference>
<reference evidence="6 7" key="1">
    <citation type="journal article" date="2016" name="Nat. Commun.">
        <title>Thousands of microbial genomes shed light on interconnected biogeochemical processes in an aquifer system.</title>
        <authorList>
            <person name="Anantharaman K."/>
            <person name="Brown C.T."/>
            <person name="Hug L.A."/>
            <person name="Sharon I."/>
            <person name="Castelle C.J."/>
            <person name="Probst A.J."/>
            <person name="Thomas B.C."/>
            <person name="Singh A."/>
            <person name="Wilkins M.J."/>
            <person name="Karaoz U."/>
            <person name="Brodie E.L."/>
            <person name="Williams K.H."/>
            <person name="Hubbard S.S."/>
            <person name="Banfield J.F."/>
        </authorList>
    </citation>
    <scope>NUCLEOTIDE SEQUENCE [LARGE SCALE GENOMIC DNA]</scope>
</reference>
<dbReference type="InterPro" id="IPR035987">
    <property type="entry name" value="Ribosomal_uS8_sf"/>
</dbReference>
<dbReference type="Gene3D" id="3.30.1370.30">
    <property type="match status" value="1"/>
</dbReference>
<evidence type="ECO:0000313" key="6">
    <source>
        <dbReference type="EMBL" id="OGM19557.1"/>
    </source>
</evidence>
<evidence type="ECO:0000313" key="7">
    <source>
        <dbReference type="Proteomes" id="UP000176741"/>
    </source>
</evidence>
<dbReference type="EMBL" id="MGGD01000065">
    <property type="protein sequence ID" value="OGM19557.1"/>
    <property type="molecule type" value="Genomic_DNA"/>
</dbReference>
<accession>A0A1F7XWW9</accession>
<name>A0A1F7XWW9_9BACT</name>
<dbReference type="GO" id="GO:0003735">
    <property type="term" value="F:structural constituent of ribosome"/>
    <property type="evidence" value="ECO:0007669"/>
    <property type="project" value="InterPro"/>
</dbReference>
<evidence type="ECO:0000256" key="4">
    <source>
        <dbReference type="ARBA" id="ARBA00035258"/>
    </source>
</evidence>
<comment type="caution">
    <text evidence="6">The sequence shown here is derived from an EMBL/GenBank/DDBJ whole genome shotgun (WGS) entry which is preliminary data.</text>
</comment>
<dbReference type="SUPFAM" id="SSF56047">
    <property type="entry name" value="Ribosomal protein S8"/>
    <property type="match status" value="1"/>
</dbReference>
<keyword evidence="2 6" id="KW-0689">Ribosomal protein</keyword>
<evidence type="ECO:0000256" key="3">
    <source>
        <dbReference type="ARBA" id="ARBA00023274"/>
    </source>
</evidence>
<dbReference type="GO" id="GO:0006412">
    <property type="term" value="P:translation"/>
    <property type="evidence" value="ECO:0007669"/>
    <property type="project" value="InterPro"/>
</dbReference>
<gene>
    <name evidence="6" type="ORF">A2771_02165</name>
</gene>
<sequence>MTNYPVGDFLIRIKNAAMIDKRYIEVRNSKLIEAIAMALKKEGYLDEVKKVGSNLSIRLTFRNKKPLILDLKLVSTPGLRVYKGVDELKKVRGPRVLFLSTPKGVMSLSDAVKNNLGGEIIVAVL</sequence>
<dbReference type="Gene3D" id="3.30.1490.10">
    <property type="match status" value="1"/>
</dbReference>
<proteinExistence type="inferred from homology"/>
<dbReference type="Pfam" id="PF00410">
    <property type="entry name" value="Ribosomal_S8"/>
    <property type="match status" value="1"/>
</dbReference>
<evidence type="ECO:0000256" key="2">
    <source>
        <dbReference type="ARBA" id="ARBA00022980"/>
    </source>
</evidence>
<dbReference type="FunFam" id="3.30.1490.10:FF:000001">
    <property type="entry name" value="30S ribosomal protein S8"/>
    <property type="match status" value="1"/>
</dbReference>
<organism evidence="6 7">
    <name type="scientific">Candidatus Woesebacteria bacterium RIFCSPHIGHO2_01_FULL_38_26b</name>
    <dbReference type="NCBI Taxonomy" id="1802491"/>
    <lineage>
        <taxon>Bacteria</taxon>
        <taxon>Candidatus Woeseibacteriota</taxon>
    </lineage>
</organism>
<dbReference type="PANTHER" id="PTHR11758">
    <property type="entry name" value="40S RIBOSOMAL PROTEIN S15A"/>
    <property type="match status" value="1"/>
</dbReference>
<keyword evidence="3" id="KW-0687">Ribonucleoprotein</keyword>
<dbReference type="GO" id="GO:0005840">
    <property type="term" value="C:ribosome"/>
    <property type="evidence" value="ECO:0007669"/>
    <property type="project" value="UniProtKB-KW"/>
</dbReference>
<dbReference type="AlphaFoldDB" id="A0A1F7XWW9"/>
<evidence type="ECO:0000256" key="5">
    <source>
        <dbReference type="ARBA" id="ARBA00035525"/>
    </source>
</evidence>
<dbReference type="InterPro" id="IPR000630">
    <property type="entry name" value="Ribosomal_uS8"/>
</dbReference>
<comment type="similarity">
    <text evidence="1">Belongs to the universal ribosomal protein uS8 family.</text>
</comment>
<evidence type="ECO:0000256" key="1">
    <source>
        <dbReference type="ARBA" id="ARBA00006471"/>
    </source>
</evidence>
<dbReference type="GO" id="GO:0005737">
    <property type="term" value="C:cytoplasm"/>
    <property type="evidence" value="ECO:0007669"/>
    <property type="project" value="UniProtKB-ARBA"/>
</dbReference>
<protein>
    <recommendedName>
        <fullName evidence="4">Small ribosomal subunit protein uS8</fullName>
    </recommendedName>
    <alternativeName>
        <fullName evidence="5">30S ribosomal protein S8</fullName>
    </alternativeName>
</protein>